<dbReference type="Gene3D" id="3.60.110.10">
    <property type="entry name" value="Carbon-nitrogen hydrolase"/>
    <property type="match status" value="1"/>
</dbReference>
<feature type="transmembrane region" description="Helical" evidence="9">
    <location>
        <begin position="100"/>
        <end position="117"/>
    </location>
</feature>
<evidence type="ECO:0000256" key="4">
    <source>
        <dbReference type="ARBA" id="ARBA00022679"/>
    </source>
</evidence>
<organism evidence="11 12">
    <name type="scientific">Cloacimonas acidaminovorans (strain Evry)</name>
    <dbReference type="NCBI Taxonomy" id="459349"/>
    <lineage>
        <taxon>Bacteria</taxon>
        <taxon>Pseudomonadati</taxon>
        <taxon>Candidatus Cloacimonadota</taxon>
        <taxon>Candidatus Cloacimonadia</taxon>
        <taxon>Candidatus Cloacimonadales</taxon>
        <taxon>Candidatus Cloacimonadaceae</taxon>
        <taxon>Candidatus Cloacimonas</taxon>
    </lineage>
</organism>
<evidence type="ECO:0000259" key="10">
    <source>
        <dbReference type="PROSITE" id="PS50263"/>
    </source>
</evidence>
<dbReference type="AlphaFoldDB" id="B0VFH2"/>
<keyword evidence="4 9" id="KW-0808">Transferase</keyword>
<name>B0VFH2_CLOAI</name>
<keyword evidence="8 9" id="KW-0012">Acyltransferase</keyword>
<dbReference type="EMBL" id="CU466930">
    <property type="protein sequence ID" value="CAO80224.1"/>
    <property type="molecule type" value="Genomic_DNA"/>
</dbReference>
<dbReference type="eggNOG" id="COG0815">
    <property type="taxonomic scope" value="Bacteria"/>
</dbReference>
<dbReference type="InterPro" id="IPR003010">
    <property type="entry name" value="C-N_Hydrolase"/>
</dbReference>
<reference evidence="11 12" key="1">
    <citation type="journal article" date="2008" name="J. Bacteriol.">
        <title>'Candidatus Cloacamonas acidaminovorans': genome sequence reconstruction provides a first glimpse of a new bacterial division.</title>
        <authorList>
            <person name="Pelletier E."/>
            <person name="Kreimeyer A."/>
            <person name="Bocs S."/>
            <person name="Rouy Z."/>
            <person name="Gyapay G."/>
            <person name="Chouari R."/>
            <person name="Riviere D."/>
            <person name="Ganesan A."/>
            <person name="Daegelen P."/>
            <person name="Sghir A."/>
            <person name="Cohen G.N."/>
            <person name="Medigue C."/>
            <person name="Weissenbach J."/>
            <person name="Le Paslier D."/>
        </authorList>
    </citation>
    <scope>NUCLEOTIDE SEQUENCE [LARGE SCALE GENOMIC DNA]</scope>
    <source>
        <strain evidence="12">Evry</strain>
    </source>
</reference>
<evidence type="ECO:0000256" key="9">
    <source>
        <dbReference type="HAMAP-Rule" id="MF_01148"/>
    </source>
</evidence>
<feature type="transmembrane region" description="Helical" evidence="9">
    <location>
        <begin position="137"/>
        <end position="161"/>
    </location>
</feature>
<dbReference type="KEGG" id="caci:CLOAM0318"/>
<comment type="function">
    <text evidence="9">Catalyzes the phospholipid dependent N-acylation of the N-terminal cysteine of apolipoprotein, the last step in lipoprotein maturation.</text>
</comment>
<evidence type="ECO:0000313" key="12">
    <source>
        <dbReference type="Proteomes" id="UP000002019"/>
    </source>
</evidence>
<evidence type="ECO:0000256" key="8">
    <source>
        <dbReference type="ARBA" id="ARBA00023315"/>
    </source>
</evidence>
<accession>B0VFH2</accession>
<dbReference type="STRING" id="459349.CLOAM0318"/>
<keyword evidence="12" id="KW-1185">Reference proteome</keyword>
<dbReference type="Pfam" id="PF20154">
    <property type="entry name" value="LNT_N"/>
    <property type="match status" value="1"/>
</dbReference>
<dbReference type="InterPro" id="IPR036526">
    <property type="entry name" value="C-N_Hydrolase_sf"/>
</dbReference>
<comment type="catalytic activity">
    <reaction evidence="9">
        <text>N-terminal S-1,2-diacyl-sn-glyceryl-L-cysteinyl-[lipoprotein] + a glycerophospholipid = N-acyl-S-1,2-diacyl-sn-glyceryl-L-cysteinyl-[lipoprotein] + a 2-acyl-sn-glycero-3-phospholipid + H(+)</text>
        <dbReference type="Rhea" id="RHEA:48228"/>
        <dbReference type="Rhea" id="RHEA-COMP:14681"/>
        <dbReference type="Rhea" id="RHEA-COMP:14684"/>
        <dbReference type="ChEBI" id="CHEBI:15378"/>
        <dbReference type="ChEBI" id="CHEBI:136912"/>
        <dbReference type="ChEBI" id="CHEBI:140656"/>
        <dbReference type="ChEBI" id="CHEBI:140657"/>
        <dbReference type="ChEBI" id="CHEBI:140660"/>
        <dbReference type="EC" id="2.3.1.269"/>
    </reaction>
</comment>
<evidence type="ECO:0000256" key="6">
    <source>
        <dbReference type="ARBA" id="ARBA00022989"/>
    </source>
</evidence>
<evidence type="ECO:0000256" key="1">
    <source>
        <dbReference type="ARBA" id="ARBA00004651"/>
    </source>
</evidence>
<feature type="transmembrane region" description="Helical" evidence="9">
    <location>
        <begin position="6"/>
        <end position="38"/>
    </location>
</feature>
<dbReference type="Proteomes" id="UP000002019">
    <property type="component" value="Chromosome"/>
</dbReference>
<comment type="subcellular location">
    <subcellularLocation>
        <location evidence="1 9">Cell membrane</location>
        <topology evidence="1 9">Multi-pass membrane protein</topology>
    </subcellularLocation>
</comment>
<keyword evidence="3 9" id="KW-1003">Cell membrane</keyword>
<dbReference type="OrthoDB" id="9804277at2"/>
<dbReference type="GO" id="GO:0005886">
    <property type="term" value="C:plasma membrane"/>
    <property type="evidence" value="ECO:0007669"/>
    <property type="project" value="UniProtKB-SubCell"/>
</dbReference>
<dbReference type="HAMAP" id="MF_01148">
    <property type="entry name" value="Lnt"/>
    <property type="match status" value="1"/>
</dbReference>
<feature type="transmembrane region" description="Helical" evidence="9">
    <location>
        <begin position="45"/>
        <end position="64"/>
    </location>
</feature>
<dbReference type="HOGENOM" id="CLU_019563_1_2_0"/>
<evidence type="ECO:0000256" key="7">
    <source>
        <dbReference type="ARBA" id="ARBA00023136"/>
    </source>
</evidence>
<dbReference type="SUPFAM" id="SSF56317">
    <property type="entry name" value="Carbon-nitrogen hydrolase"/>
    <property type="match status" value="1"/>
</dbReference>
<feature type="transmembrane region" description="Helical" evidence="9">
    <location>
        <begin position="472"/>
        <end position="491"/>
    </location>
</feature>
<comment type="pathway">
    <text evidence="9">Protein modification; lipoprotein biosynthesis (N-acyl transfer).</text>
</comment>
<protein>
    <recommendedName>
        <fullName evidence="9">Apolipoprotein N-acyltransferase</fullName>
        <shortName evidence="9">ALP N-acyltransferase</shortName>
        <ecNumber evidence="9">2.3.1.269</ecNumber>
    </recommendedName>
</protein>
<feature type="domain" description="CN hydrolase" evidence="10">
    <location>
        <begin position="206"/>
        <end position="462"/>
    </location>
</feature>
<dbReference type="InterPro" id="IPR004563">
    <property type="entry name" value="Apolipo_AcylTrfase"/>
</dbReference>
<comment type="similarity">
    <text evidence="2 9">Belongs to the CN hydrolase family. Apolipoprotein N-acyltransferase subfamily.</text>
</comment>
<keyword evidence="7 9" id="KW-0472">Membrane</keyword>
<dbReference type="PROSITE" id="PS50263">
    <property type="entry name" value="CN_HYDROLASE"/>
    <property type="match status" value="1"/>
</dbReference>
<evidence type="ECO:0000256" key="2">
    <source>
        <dbReference type="ARBA" id="ARBA00010065"/>
    </source>
</evidence>
<evidence type="ECO:0000313" key="11">
    <source>
        <dbReference type="EMBL" id="CAO80224.1"/>
    </source>
</evidence>
<dbReference type="UniPathway" id="UPA00666"/>
<keyword evidence="5 9" id="KW-0812">Transmembrane</keyword>
<dbReference type="CDD" id="cd07571">
    <property type="entry name" value="ALP_N-acyl_transferase"/>
    <property type="match status" value="1"/>
</dbReference>
<feature type="transmembrane region" description="Helical" evidence="9">
    <location>
        <begin position="173"/>
        <end position="194"/>
    </location>
</feature>
<dbReference type="Pfam" id="PF00795">
    <property type="entry name" value="CN_hydrolase"/>
    <property type="match status" value="1"/>
</dbReference>
<dbReference type="NCBIfam" id="TIGR00546">
    <property type="entry name" value="lnt"/>
    <property type="match status" value="1"/>
</dbReference>
<sequence length="501" mass="58472">MMDLLWVLLSALMLALSRLPIHCGWMVFFGWIPLLYVLERRKVKLWQAGLLFSVVYIGVVMYWIAGVTFFGLIGIAIVYFLFYWLCFYAISRIGRFYPRLFYPNFIAVMLSFEYLQNFGETRFPWFNNAYSLSDYTVLIQAGDLGGVILLSLLILLINVLLYEVLLKKKTQCLLYVAGIFILWIGYGIYCLNYLPVQKQDPKITVMQPSIPQDEKWDESAYQQILHRYDALCAQAKKDSTKLIIFPEAAMPVYLMYDYRARNYLNDLMQKYELEIFTGFPHFTLAPENHINSELYYNAAALFHPDGSISELYYKNILVPVGERMLWLNVFPFLWKLQFGQANWEFGNGPVYYQTDSLTFSPSICYELAFAEFHQQMAIRKDKTTGKLKKADFLVNITNDAWFGTSYGPWLHSIMAKFRAVENRIQIYRSANTGISLIVDPFGRIIAKAGLFEITNLQAPLYRCSRIPVYRYIYWYPWIFVILAGGLFLFSFTKKKQKGEVL</sequence>
<dbReference type="InterPro" id="IPR045378">
    <property type="entry name" value="LNT_N"/>
</dbReference>
<dbReference type="PANTHER" id="PTHR38686">
    <property type="entry name" value="APOLIPOPROTEIN N-ACYLTRANSFERASE"/>
    <property type="match status" value="1"/>
</dbReference>
<feature type="transmembrane region" description="Helical" evidence="9">
    <location>
        <begin position="70"/>
        <end position="88"/>
    </location>
</feature>
<evidence type="ECO:0000256" key="3">
    <source>
        <dbReference type="ARBA" id="ARBA00022475"/>
    </source>
</evidence>
<dbReference type="PANTHER" id="PTHR38686:SF1">
    <property type="entry name" value="APOLIPOPROTEIN N-ACYLTRANSFERASE"/>
    <property type="match status" value="1"/>
</dbReference>
<evidence type="ECO:0000256" key="5">
    <source>
        <dbReference type="ARBA" id="ARBA00022692"/>
    </source>
</evidence>
<dbReference type="EC" id="2.3.1.269" evidence="9"/>
<proteinExistence type="inferred from homology"/>
<gene>
    <name evidence="9" type="primary">lnt</name>
    <name evidence="11" type="ordered locus">CLOAM0318</name>
</gene>
<keyword evidence="6 9" id="KW-1133">Transmembrane helix</keyword>
<dbReference type="GO" id="GO:0042158">
    <property type="term" value="P:lipoprotein biosynthetic process"/>
    <property type="evidence" value="ECO:0007669"/>
    <property type="project" value="UniProtKB-UniRule"/>
</dbReference>
<dbReference type="GO" id="GO:0016410">
    <property type="term" value="F:N-acyltransferase activity"/>
    <property type="evidence" value="ECO:0007669"/>
    <property type="project" value="UniProtKB-UniRule"/>
</dbReference>